<dbReference type="Pfam" id="PF00467">
    <property type="entry name" value="KOW"/>
    <property type="match status" value="1"/>
</dbReference>
<keyword evidence="2 7" id="KW-0689">Ribosomal protein</keyword>
<evidence type="ECO:0000256" key="4">
    <source>
        <dbReference type="ARBA" id="ARBA00035224"/>
    </source>
</evidence>
<organism evidence="7 8">
    <name type="scientific">Amphibalanus amphitrite</name>
    <name type="common">Striped barnacle</name>
    <name type="synonym">Balanus amphitrite</name>
    <dbReference type="NCBI Taxonomy" id="1232801"/>
    <lineage>
        <taxon>Eukaryota</taxon>
        <taxon>Metazoa</taxon>
        <taxon>Ecdysozoa</taxon>
        <taxon>Arthropoda</taxon>
        <taxon>Crustacea</taxon>
        <taxon>Multicrustacea</taxon>
        <taxon>Cirripedia</taxon>
        <taxon>Thoracica</taxon>
        <taxon>Thoracicalcarea</taxon>
        <taxon>Balanomorpha</taxon>
        <taxon>Balanoidea</taxon>
        <taxon>Balanidae</taxon>
        <taxon>Amphibalaninae</taxon>
        <taxon>Amphibalanus</taxon>
    </lineage>
</organism>
<evidence type="ECO:0000313" key="8">
    <source>
        <dbReference type="Proteomes" id="UP000440578"/>
    </source>
</evidence>
<evidence type="ECO:0000259" key="6">
    <source>
        <dbReference type="Pfam" id="PF00467"/>
    </source>
</evidence>
<comment type="similarity">
    <text evidence="1">Belongs to the eukaryotic ribosomal protein eL27 family.</text>
</comment>
<comment type="caution">
    <text evidence="7">The sequence shown here is derived from an EMBL/GenBank/DDBJ whole genome shotgun (WGS) entry which is preliminary data.</text>
</comment>
<dbReference type="InterPro" id="IPR005824">
    <property type="entry name" value="KOW"/>
</dbReference>
<dbReference type="Pfam" id="PF01777">
    <property type="entry name" value="Ribosomal_L27e"/>
    <property type="match status" value="1"/>
</dbReference>
<reference evidence="7 8" key="1">
    <citation type="submission" date="2019-07" db="EMBL/GenBank/DDBJ databases">
        <title>Draft genome assembly of a fouling barnacle, Amphibalanus amphitrite (Darwin, 1854): The first reference genome for Thecostraca.</title>
        <authorList>
            <person name="Kim W."/>
        </authorList>
    </citation>
    <scope>NUCLEOTIDE SEQUENCE [LARGE SCALE GENOMIC DNA]</scope>
    <source>
        <strain evidence="7">SNU_AA5</strain>
        <tissue evidence="7">Soma without cirri and trophi</tissue>
    </source>
</reference>
<dbReference type="CDD" id="cd06090">
    <property type="entry name" value="KOW_RPL27"/>
    <property type="match status" value="1"/>
</dbReference>
<dbReference type="Gene3D" id="2.30.30.770">
    <property type="match status" value="1"/>
</dbReference>
<keyword evidence="3" id="KW-0687">Ribonucleoprotein</keyword>
<evidence type="ECO:0000256" key="5">
    <source>
        <dbReference type="ARBA" id="ARBA00035329"/>
    </source>
</evidence>
<dbReference type="FunFam" id="2.30.30.770:FF:000001">
    <property type="entry name" value="60S ribosomal protein L27"/>
    <property type="match status" value="1"/>
</dbReference>
<evidence type="ECO:0000313" key="7">
    <source>
        <dbReference type="EMBL" id="KAF0304506.1"/>
    </source>
</evidence>
<dbReference type="InterPro" id="IPR008991">
    <property type="entry name" value="Translation_prot_SH3-like_sf"/>
</dbReference>
<evidence type="ECO:0000256" key="1">
    <source>
        <dbReference type="ARBA" id="ARBA00009124"/>
    </source>
</evidence>
<feature type="domain" description="KOW" evidence="6">
    <location>
        <begin position="44"/>
        <end position="72"/>
    </location>
</feature>
<dbReference type="GO" id="GO:1990904">
    <property type="term" value="C:ribonucleoprotein complex"/>
    <property type="evidence" value="ECO:0007669"/>
    <property type="project" value="UniProtKB-KW"/>
</dbReference>
<dbReference type="GO" id="GO:0005840">
    <property type="term" value="C:ribosome"/>
    <property type="evidence" value="ECO:0007669"/>
    <property type="project" value="UniProtKB-KW"/>
</dbReference>
<dbReference type="SUPFAM" id="SSF50104">
    <property type="entry name" value="Translation proteins SH3-like domain"/>
    <property type="match status" value="1"/>
</dbReference>
<name>A0A6A4WB40_AMPAM</name>
<dbReference type="InterPro" id="IPR001141">
    <property type="entry name" value="Ribosomal_eL27"/>
</dbReference>
<keyword evidence="8" id="KW-1185">Reference proteome</keyword>
<accession>A0A6A4WB40</accession>
<dbReference type="AlphaFoldDB" id="A0A6A4WB40"/>
<evidence type="ECO:0000256" key="2">
    <source>
        <dbReference type="ARBA" id="ARBA00022980"/>
    </source>
</evidence>
<proteinExistence type="inferred from homology"/>
<gene>
    <name evidence="7" type="primary">Rpl27_3</name>
    <name evidence="7" type="ORF">FJT64_023650</name>
</gene>
<protein>
    <recommendedName>
        <fullName evidence="4">Large ribosomal subunit protein eL27</fullName>
    </recommendedName>
    <alternativeName>
        <fullName evidence="5">60S ribosomal protein L27</fullName>
    </alternativeName>
</protein>
<evidence type="ECO:0000256" key="3">
    <source>
        <dbReference type="ARBA" id="ARBA00023274"/>
    </source>
</evidence>
<dbReference type="OrthoDB" id="2365484at2759"/>
<dbReference type="Proteomes" id="UP000440578">
    <property type="component" value="Unassembled WGS sequence"/>
</dbReference>
<sequence>MRRGRKLSNPRQTIIINITFDHLQAVKCELKELGRTMGKIMKGGKVVILLSGRFAGRKGIIVKSNDEGTTDRPYGHCLVAGIDRYPRQVRKGMSKKKIARRTRMKPFVRVVNLNHMMPTRYTVDIGFEKEKVNKETIKNPVKRRKAKLHVKQALEERYKTGKNKWFFQKLKF</sequence>
<dbReference type="InterPro" id="IPR038655">
    <property type="entry name" value="Ribosomal_eL27_sf"/>
</dbReference>
<dbReference type="GO" id="GO:0006412">
    <property type="term" value="P:translation"/>
    <property type="evidence" value="ECO:0007669"/>
    <property type="project" value="InterPro"/>
</dbReference>
<dbReference type="PANTHER" id="PTHR10497">
    <property type="entry name" value="60S RIBOSOMAL PROTEIN L27"/>
    <property type="match status" value="1"/>
</dbReference>
<dbReference type="EMBL" id="VIIS01000839">
    <property type="protein sequence ID" value="KAF0304506.1"/>
    <property type="molecule type" value="Genomic_DNA"/>
</dbReference>
<dbReference type="GO" id="GO:0003735">
    <property type="term" value="F:structural constituent of ribosome"/>
    <property type="evidence" value="ECO:0007669"/>
    <property type="project" value="InterPro"/>
</dbReference>
<dbReference type="InterPro" id="IPR041991">
    <property type="entry name" value="Ribosomal_eL27_KOW"/>
</dbReference>